<protein>
    <recommendedName>
        <fullName evidence="1">glutathione-specific gamma-glutamylcyclotransferase</fullName>
        <ecNumber evidence="1">4.3.2.7</ecNumber>
    </recommendedName>
</protein>
<dbReference type="EC" id="4.3.2.7" evidence="1"/>
<evidence type="ECO:0000256" key="2">
    <source>
        <dbReference type="ARBA" id="ARBA00023239"/>
    </source>
</evidence>
<dbReference type="EMBL" id="CAJMWR010000834">
    <property type="protein sequence ID" value="CAE6404420.1"/>
    <property type="molecule type" value="Genomic_DNA"/>
</dbReference>
<proteinExistence type="predicted"/>
<dbReference type="AlphaFoldDB" id="A0A8H2WSQ7"/>
<dbReference type="Pfam" id="PF04752">
    <property type="entry name" value="ChaC"/>
    <property type="match status" value="1"/>
</dbReference>
<gene>
    <name evidence="3" type="ORF">RDB_LOCUS38820</name>
</gene>
<dbReference type="Proteomes" id="UP000663840">
    <property type="component" value="Unassembled WGS sequence"/>
</dbReference>
<reference evidence="3" key="1">
    <citation type="submission" date="2021-01" db="EMBL/GenBank/DDBJ databases">
        <authorList>
            <person name="Kaushik A."/>
        </authorList>
    </citation>
    <scope>NUCLEOTIDE SEQUENCE</scope>
    <source>
        <strain evidence="3">AG1-1A</strain>
    </source>
</reference>
<evidence type="ECO:0000313" key="3">
    <source>
        <dbReference type="EMBL" id="CAE6404420.1"/>
    </source>
</evidence>
<comment type="caution">
    <text evidence="3">The sequence shown here is derived from an EMBL/GenBank/DDBJ whole genome shotgun (WGS) entry which is preliminary data.</text>
</comment>
<dbReference type="GO" id="GO:0005737">
    <property type="term" value="C:cytoplasm"/>
    <property type="evidence" value="ECO:0007669"/>
    <property type="project" value="TreeGrafter"/>
</dbReference>
<dbReference type="InterPro" id="IPR006840">
    <property type="entry name" value="ChaC"/>
</dbReference>
<dbReference type="GO" id="GO:0061928">
    <property type="term" value="F:glutathione specific gamma-glutamylcyclotransferase activity"/>
    <property type="evidence" value="ECO:0007669"/>
    <property type="project" value="UniProtKB-EC"/>
</dbReference>
<keyword evidence="2" id="KW-0456">Lyase</keyword>
<evidence type="ECO:0000256" key="1">
    <source>
        <dbReference type="ARBA" id="ARBA00012344"/>
    </source>
</evidence>
<evidence type="ECO:0000313" key="4">
    <source>
        <dbReference type="Proteomes" id="UP000663840"/>
    </source>
</evidence>
<dbReference type="PANTHER" id="PTHR12192">
    <property type="entry name" value="CATION TRANSPORT PROTEIN CHAC-RELATED"/>
    <property type="match status" value="1"/>
</dbReference>
<name>A0A8H2WSQ7_9AGAM</name>
<organism evidence="3 4">
    <name type="scientific">Rhizoctonia solani</name>
    <dbReference type="NCBI Taxonomy" id="456999"/>
    <lineage>
        <taxon>Eukaryota</taxon>
        <taxon>Fungi</taxon>
        <taxon>Dikarya</taxon>
        <taxon>Basidiomycota</taxon>
        <taxon>Agaricomycotina</taxon>
        <taxon>Agaricomycetes</taxon>
        <taxon>Cantharellales</taxon>
        <taxon>Ceratobasidiaceae</taxon>
        <taxon>Rhizoctonia</taxon>
    </lineage>
</organism>
<sequence>MIVREKNGYTVQHLDVWGIVDGVEKIIVPNATCYVGRSDNPAFAGSEPVPILAKKIWESSGPSGPNKEYLYELARAVRELAPESHDSHLSALEAYVRRLDEQSDE</sequence>
<dbReference type="GO" id="GO:0006751">
    <property type="term" value="P:glutathione catabolic process"/>
    <property type="evidence" value="ECO:0007669"/>
    <property type="project" value="InterPro"/>
</dbReference>
<accession>A0A8H2WSQ7</accession>
<dbReference type="PANTHER" id="PTHR12192:SF2">
    <property type="entry name" value="GLUTATHIONE-SPECIFIC GAMMA-GLUTAMYLCYCLOTRANSFERASE 2"/>
    <property type="match status" value="1"/>
</dbReference>